<dbReference type="InterPro" id="IPR027417">
    <property type="entry name" value="P-loop_NTPase"/>
</dbReference>
<protein>
    <submittedName>
        <fullName evidence="1">Terminase</fullName>
    </submittedName>
</protein>
<comment type="caution">
    <text evidence="1">The sequence shown here is derived from an EMBL/GenBank/DDBJ whole genome shotgun (WGS) entry which is preliminary data.</text>
</comment>
<gene>
    <name evidence="1" type="ORF">CA984_03745</name>
</gene>
<sequence length="454" mass="50037">MSPSRSTTLVPALSRPSASWAPCSPTCKGATVTPRLSDLQERSIAHSTARINIWSGAVRSGKTISSLLRWLMYVAQAPRGGALVISGKTLDTVARNVLGPLQDPALFGDVARHVHYTRGASTATILGRQIEVITANDARAEGRLRGLTAAGAYVDELTLLPESFFAQLLARLSVPGAKVFATTNPDGPAHWARKKFILRAGELDLRHWHFTLDDNPALDPAYVASLKQEYVGLWYRRFILGDWCLAEGAVFDMFDEARHVVDELPAIDRWFSVGIDYGTVNAFAGLAIGLGEDRRLHVVSEYRYDSKLARRQLTDGEYSLNLRSWLAGIRRPGEQGRALGITPERIYVDPSAASFMTQLWRDQVPNVSAADNSVLDGIRTVSTLLGADQLRIHRSCEGLLAELPSYSWDDKAAERGEDKPIKVDDHSTDALRYGVHSSAWMWRPLIRPALRLAA</sequence>
<dbReference type="Pfam" id="PF03237">
    <property type="entry name" value="Terminase_6N"/>
    <property type="match status" value="1"/>
</dbReference>
<dbReference type="Gene3D" id="3.40.50.300">
    <property type="entry name" value="P-loop containing nucleotide triphosphate hydrolases"/>
    <property type="match status" value="1"/>
</dbReference>
<name>A0A243RVZ5_9ACTN</name>
<evidence type="ECO:0000313" key="2">
    <source>
        <dbReference type="Proteomes" id="UP000194761"/>
    </source>
</evidence>
<organism evidence="1 2">
    <name type="scientific">Streptosporangium minutum</name>
    <dbReference type="NCBI Taxonomy" id="569862"/>
    <lineage>
        <taxon>Bacteria</taxon>
        <taxon>Bacillati</taxon>
        <taxon>Actinomycetota</taxon>
        <taxon>Actinomycetes</taxon>
        <taxon>Streptosporangiales</taxon>
        <taxon>Streptosporangiaceae</taxon>
        <taxon>Streptosporangium</taxon>
    </lineage>
</organism>
<dbReference type="EMBL" id="NGFP01000009">
    <property type="protein sequence ID" value="OUC99331.1"/>
    <property type="molecule type" value="Genomic_DNA"/>
</dbReference>
<dbReference type="NCBIfam" id="TIGR01547">
    <property type="entry name" value="phage_term_2"/>
    <property type="match status" value="1"/>
</dbReference>
<dbReference type="Gene3D" id="3.30.420.280">
    <property type="match status" value="1"/>
</dbReference>
<keyword evidence="2" id="KW-1185">Reference proteome</keyword>
<dbReference type="InterPro" id="IPR006437">
    <property type="entry name" value="Phage_terminase_lsu"/>
</dbReference>
<proteinExistence type="predicted"/>
<dbReference type="Proteomes" id="UP000194761">
    <property type="component" value="Unassembled WGS sequence"/>
</dbReference>
<reference evidence="1 2" key="1">
    <citation type="submission" date="2017-05" db="EMBL/GenBank/DDBJ databases">
        <title>Biotechnological potential of actinobacteria isolated from South African environments.</title>
        <authorList>
            <person name="Le Roes-Hill M."/>
            <person name="Prins A."/>
            <person name="Durrell K.A."/>
        </authorList>
    </citation>
    <scope>NUCLEOTIDE SEQUENCE [LARGE SCALE GENOMIC DNA]</scope>
    <source>
        <strain evidence="1">M26</strain>
    </source>
</reference>
<evidence type="ECO:0000313" key="1">
    <source>
        <dbReference type="EMBL" id="OUC99331.1"/>
    </source>
</evidence>
<accession>A0A243RVZ5</accession>
<dbReference type="AlphaFoldDB" id="A0A243RVZ5"/>